<organism evidence="2 3">
    <name type="scientific">Gordonia phage Neville</name>
    <dbReference type="NCBI Taxonomy" id="2301693"/>
    <lineage>
        <taxon>Viruses</taxon>
        <taxon>Duplodnaviria</taxon>
        <taxon>Heunggongvirae</taxon>
        <taxon>Uroviricota</taxon>
        <taxon>Caudoviricetes</taxon>
        <taxon>Deeyouvirinae</taxon>
        <taxon>Nevillevirus</taxon>
        <taxon>Nevillevirus neville</taxon>
    </lineage>
</organism>
<dbReference type="Proteomes" id="UP000261731">
    <property type="component" value="Segment"/>
</dbReference>
<reference evidence="2 3" key="1">
    <citation type="submission" date="2018-07" db="EMBL/GenBank/DDBJ databases">
        <authorList>
            <person name="Bragdon E."/>
            <person name="Orellana H."/>
            <person name="Sterchele H."/>
            <person name="Molloy S.D."/>
            <person name="Garlena R.A."/>
            <person name="Russell D.A."/>
            <person name="Pope W.H."/>
            <person name="Jacobs-Sera D."/>
            <person name="Hatfull G.F."/>
        </authorList>
    </citation>
    <scope>NUCLEOTIDE SEQUENCE [LARGE SCALE GENOMIC DNA]</scope>
</reference>
<evidence type="ECO:0000259" key="1">
    <source>
        <dbReference type="Pfam" id="PF09414"/>
    </source>
</evidence>
<protein>
    <submittedName>
        <fullName evidence="2">RNA ligase</fullName>
    </submittedName>
</protein>
<gene>
    <name evidence="2" type="primary">80</name>
    <name evidence="2" type="ORF">SEA_NEVILLE_80</name>
</gene>
<dbReference type="Pfam" id="PF21189">
    <property type="entry name" value="PHA02142"/>
    <property type="match status" value="1"/>
</dbReference>
<dbReference type="Pfam" id="PF09414">
    <property type="entry name" value="RNA_ligase"/>
    <property type="match status" value="1"/>
</dbReference>
<dbReference type="GO" id="GO:0016874">
    <property type="term" value="F:ligase activity"/>
    <property type="evidence" value="ECO:0007669"/>
    <property type="project" value="UniProtKB-KW"/>
</dbReference>
<dbReference type="KEGG" id="vg:70080452"/>
<proteinExistence type="predicted"/>
<name>A0A385E133_9CAUD</name>
<dbReference type="InterPro" id="IPR021122">
    <property type="entry name" value="RNA_ligase_dom_REL/Rnl2"/>
</dbReference>
<keyword evidence="3" id="KW-1185">Reference proteome</keyword>
<sequence length="439" mass="49349">MTNSLSVVGSSNYAAQIVRIPATYPLDGLDNLVGIKVFNSQILTQKGEVEAGDLRVYFPAEVRLSDKYLSANNLFRDPFLNRDSKAAPGYFETNGRVKAIKLRGHRSDGLLMPIESLLAFGARGEDLVEGAVFDTINGIEISRKYEVKTSAPADPSAKKKLKKAFKRVTTKVFPEHIDTDNFFRNQHLLDPSREVIITQKLHGTSIRVGRVPVLREIGVVERIFNKVGGLFGISTASHAYEVVCGSRKVIKDVTNPRSQHYYGTDIWSQYGIQIGDLIPEGFIVYGELIGWTPDGKPIQKNYTYDVPVGKRELYVYRVARVDVNGTMTDLSWDAVREFCVERGLKHVPELWRINDEYTTAYGEDLEEHVLELMDKRHADLDWQPKDPQIPLSDPKTVDEGVCIRQERLVPTILKAKSPVFLQHETKQLDTGEADLESAA</sequence>
<evidence type="ECO:0000313" key="2">
    <source>
        <dbReference type="EMBL" id="AXQ64449.1"/>
    </source>
</evidence>
<dbReference type="GeneID" id="70080452"/>
<accession>A0A385E133</accession>
<dbReference type="EMBL" id="MH651182">
    <property type="protein sequence ID" value="AXQ64449.1"/>
    <property type="molecule type" value="Genomic_DNA"/>
</dbReference>
<dbReference type="RefSeq" id="YP_010245936.1">
    <property type="nucleotide sequence ID" value="NC_060131.1"/>
</dbReference>
<dbReference type="Gene3D" id="3.30.470.30">
    <property type="entry name" value="DNA ligase/mRNA capping enzyme"/>
    <property type="match status" value="1"/>
</dbReference>
<keyword evidence="2" id="KW-0436">Ligase</keyword>
<evidence type="ECO:0000313" key="3">
    <source>
        <dbReference type="Proteomes" id="UP000261731"/>
    </source>
</evidence>
<dbReference type="SUPFAM" id="SSF56091">
    <property type="entry name" value="DNA ligase/mRNA capping enzyme, catalytic domain"/>
    <property type="match status" value="1"/>
</dbReference>
<feature type="domain" description="RNA ligase" evidence="1">
    <location>
        <begin position="193"/>
        <end position="415"/>
    </location>
</feature>